<accession>A0ABY9JQK9</accession>
<evidence type="ECO:0000313" key="1">
    <source>
        <dbReference type="EMBL" id="WLR41680.1"/>
    </source>
</evidence>
<dbReference type="RefSeq" id="WP_226541495.1">
    <property type="nucleotide sequence ID" value="NZ_CP129013.1"/>
</dbReference>
<keyword evidence="2" id="KW-1185">Reference proteome</keyword>
<proteinExistence type="predicted"/>
<gene>
    <name evidence="1" type="ORF">LC087_12480</name>
</gene>
<reference evidence="1 2" key="1">
    <citation type="submission" date="2023-06" db="EMBL/GenBank/DDBJ databases">
        <title>Five Gram-positive bacteria isolated from mangrove sediments in Shenzhen, Guangdong, China.</title>
        <authorList>
            <person name="Yu S."/>
            <person name="Zheng W."/>
            <person name="Huang Y."/>
        </authorList>
    </citation>
    <scope>NUCLEOTIDE SEQUENCE [LARGE SCALE GENOMIC DNA]</scope>
    <source>
        <strain evidence="1 2">SaN35-3</strain>
    </source>
</reference>
<evidence type="ECO:0000313" key="2">
    <source>
        <dbReference type="Proteomes" id="UP001197974"/>
    </source>
</evidence>
<organism evidence="1 2">
    <name type="scientific">Bacillus carboniphilus</name>
    <dbReference type="NCBI Taxonomy" id="86663"/>
    <lineage>
        <taxon>Bacteria</taxon>
        <taxon>Bacillati</taxon>
        <taxon>Bacillota</taxon>
        <taxon>Bacilli</taxon>
        <taxon>Bacillales</taxon>
        <taxon>Bacillaceae</taxon>
        <taxon>Bacillus</taxon>
    </lineage>
</organism>
<protein>
    <submittedName>
        <fullName evidence="1">Uncharacterized protein</fullName>
    </submittedName>
</protein>
<sequence>MNIYKEVTISTSEVIVFSTKHVIEVPVHMSNRCLHNRLKEIEIEGHYLDDLEEALREKGLRVVKHLKEEESVKESLWITKDNI</sequence>
<dbReference type="Proteomes" id="UP001197974">
    <property type="component" value="Chromosome"/>
</dbReference>
<dbReference type="EMBL" id="CP129013">
    <property type="protein sequence ID" value="WLR41680.1"/>
    <property type="molecule type" value="Genomic_DNA"/>
</dbReference>
<name>A0ABY9JQK9_9BACI</name>